<feature type="domain" description="Protein kinase" evidence="12">
    <location>
        <begin position="392"/>
        <end position="666"/>
    </location>
</feature>
<dbReference type="FunFam" id="3.80.10.10:FF:000101">
    <property type="entry name" value="LRR receptor-like serine/threonine-protein kinase ERECTA"/>
    <property type="match status" value="1"/>
</dbReference>
<dbReference type="Proteomes" id="UP000824469">
    <property type="component" value="Unassembled WGS sequence"/>
</dbReference>
<dbReference type="InterPro" id="IPR001245">
    <property type="entry name" value="Ser-Thr/Tyr_kinase_cat_dom"/>
</dbReference>
<comment type="caution">
    <text evidence="13">The sequence shown here is derived from an EMBL/GenBank/DDBJ whole genome shotgun (WGS) entry which is preliminary data.</text>
</comment>
<dbReference type="EMBL" id="JAHRHJ020000002">
    <property type="protein sequence ID" value="KAH9325609.1"/>
    <property type="molecule type" value="Genomic_DNA"/>
</dbReference>
<dbReference type="FunFam" id="3.30.200.20:FF:000489">
    <property type="entry name" value="Inactive receptor-like serine/threonine-protein kinase"/>
    <property type="match status" value="1"/>
</dbReference>
<evidence type="ECO:0000313" key="13">
    <source>
        <dbReference type="EMBL" id="KAH9325609.1"/>
    </source>
</evidence>
<organism evidence="13 14">
    <name type="scientific">Taxus chinensis</name>
    <name type="common">Chinese yew</name>
    <name type="synonym">Taxus wallichiana var. chinensis</name>
    <dbReference type="NCBI Taxonomy" id="29808"/>
    <lineage>
        <taxon>Eukaryota</taxon>
        <taxon>Viridiplantae</taxon>
        <taxon>Streptophyta</taxon>
        <taxon>Embryophyta</taxon>
        <taxon>Tracheophyta</taxon>
        <taxon>Spermatophyta</taxon>
        <taxon>Pinopsida</taxon>
        <taxon>Pinidae</taxon>
        <taxon>Conifers II</taxon>
        <taxon>Cupressales</taxon>
        <taxon>Taxaceae</taxon>
        <taxon>Taxus</taxon>
    </lineage>
</organism>
<evidence type="ECO:0000256" key="1">
    <source>
        <dbReference type="ARBA" id="ARBA00022614"/>
    </source>
</evidence>
<keyword evidence="9" id="KW-0675">Receptor</keyword>
<evidence type="ECO:0000256" key="11">
    <source>
        <dbReference type="ARBA" id="ARBA00046288"/>
    </source>
</evidence>
<dbReference type="AlphaFoldDB" id="A0AA38LIT4"/>
<dbReference type="Pfam" id="PF13855">
    <property type="entry name" value="LRR_8"/>
    <property type="match status" value="1"/>
</dbReference>
<dbReference type="InterPro" id="IPR001611">
    <property type="entry name" value="Leu-rich_rpt"/>
</dbReference>
<evidence type="ECO:0000256" key="2">
    <source>
        <dbReference type="ARBA" id="ARBA00022692"/>
    </source>
</evidence>
<gene>
    <name evidence="13" type="ORF">KI387_005787</name>
</gene>
<dbReference type="SUPFAM" id="SSF52058">
    <property type="entry name" value="L domain-like"/>
    <property type="match status" value="1"/>
</dbReference>
<evidence type="ECO:0000256" key="8">
    <source>
        <dbReference type="ARBA" id="ARBA00023136"/>
    </source>
</evidence>
<dbReference type="Pfam" id="PF07714">
    <property type="entry name" value="PK_Tyr_Ser-Thr"/>
    <property type="match status" value="1"/>
</dbReference>
<dbReference type="InterPro" id="IPR032675">
    <property type="entry name" value="LRR_dom_sf"/>
</dbReference>
<dbReference type="InterPro" id="IPR011009">
    <property type="entry name" value="Kinase-like_dom_sf"/>
</dbReference>
<accession>A0AA38LIT4</accession>
<keyword evidence="4" id="KW-0677">Repeat</keyword>
<evidence type="ECO:0000313" key="14">
    <source>
        <dbReference type="Proteomes" id="UP000824469"/>
    </source>
</evidence>
<evidence type="ECO:0000256" key="6">
    <source>
        <dbReference type="ARBA" id="ARBA00022840"/>
    </source>
</evidence>
<dbReference type="GO" id="GO:0005524">
    <property type="term" value="F:ATP binding"/>
    <property type="evidence" value="ECO:0007669"/>
    <property type="project" value="UniProtKB-KW"/>
</dbReference>
<evidence type="ECO:0000256" key="3">
    <source>
        <dbReference type="ARBA" id="ARBA00022729"/>
    </source>
</evidence>
<keyword evidence="7" id="KW-1133">Transmembrane helix</keyword>
<dbReference type="Pfam" id="PF08263">
    <property type="entry name" value="LRRNT_2"/>
    <property type="match status" value="1"/>
</dbReference>
<keyword evidence="8" id="KW-0472">Membrane</keyword>
<dbReference type="Gene3D" id="1.10.510.10">
    <property type="entry name" value="Transferase(Phosphotransferase) domain 1"/>
    <property type="match status" value="1"/>
</dbReference>
<evidence type="ECO:0000256" key="10">
    <source>
        <dbReference type="ARBA" id="ARBA00023180"/>
    </source>
</evidence>
<keyword evidence="10" id="KW-0325">Glycoprotein</keyword>
<dbReference type="GO" id="GO:0012505">
    <property type="term" value="C:endomembrane system"/>
    <property type="evidence" value="ECO:0007669"/>
    <property type="project" value="UniProtKB-SubCell"/>
</dbReference>
<dbReference type="InterPro" id="IPR000719">
    <property type="entry name" value="Prot_kinase_dom"/>
</dbReference>
<dbReference type="GO" id="GO:0004672">
    <property type="term" value="F:protein kinase activity"/>
    <property type="evidence" value="ECO:0007669"/>
    <property type="project" value="InterPro"/>
</dbReference>
<comment type="subcellular location">
    <subcellularLocation>
        <location evidence="11">Endomembrane system</location>
        <topology evidence="11">Single-pass type I membrane protein</topology>
    </subcellularLocation>
</comment>
<dbReference type="Gene3D" id="3.30.200.20">
    <property type="entry name" value="Phosphorylase Kinase, domain 1"/>
    <property type="match status" value="1"/>
</dbReference>
<keyword evidence="1" id="KW-0433">Leucine-rich repeat</keyword>
<sequence length="688" mass="76358">MKFVFGAGRVRIPGGGFEIKSDDRAPDLTLEIAEVEMTVKALLVILVVWSAILTGCRSISREGLALLAFKDAIFDDPNAVLSNWNPLDQNPCNWSGVVCLPTGGSVQALNLPGLSLKGFLAPELAFLPSLQTLNLRSNNILGAIPRQLGGLKNLENLDLGLNQLTGVIPNEIGNLSNIAKIFLEGNDLAGNIPPELGNLENLQELRLHRNRFQGTILGDSQSMNITPQIQGLYNMQGRNSSLCNLKQLKAANFSHNFLLGRIPICLKYLPSSSFEWNCLQDSGLHLHQRPLEQCGFVISEMKPTSQPEVVKENHDLKPLWLLPLEVVMGSFIAAVFLVASVMTIVKYKTEATALMPWKKILSGHEWKGFDTGLGALNGVAVMSRVELQEACEDFSNIIGCSPDSIVYKGITSQGREIAVTSMRIAKEDWTPQLEICFRTKVADLAKLNHKNIVKLLGHCAENEPFTRMFVFEYASNGTLYEHLHYGDGWQLGWSARMKIIVGVAHGLQYMHHELVPPVSFVDLDSNAIYLTEDFSPKLADFETLKSIFAKNERRSIFKGSATLACDSVESLGESTDIEFNKLSFGVLLLEIISGRFTYCKHQGSLLDWAQKYLEAPDVISYLVDPSLRYFRYSDLQTICEVVRLCIKSDHSRPSMKQIVCMLESGVDTSETAGFKESSLKWAERQLIS</sequence>
<dbReference type="SUPFAM" id="SSF56112">
    <property type="entry name" value="Protein kinase-like (PK-like)"/>
    <property type="match status" value="1"/>
</dbReference>
<keyword evidence="6" id="KW-0067">ATP-binding</keyword>
<name>A0AA38LIT4_TAXCH</name>
<evidence type="ECO:0000259" key="12">
    <source>
        <dbReference type="PROSITE" id="PS50011"/>
    </source>
</evidence>
<keyword evidence="3" id="KW-0732">Signal</keyword>
<protein>
    <recommendedName>
        <fullName evidence="12">Protein kinase domain-containing protein</fullName>
    </recommendedName>
</protein>
<keyword evidence="2" id="KW-0812">Transmembrane</keyword>
<keyword evidence="5" id="KW-0547">Nucleotide-binding</keyword>
<dbReference type="Gene3D" id="3.80.10.10">
    <property type="entry name" value="Ribonuclease Inhibitor"/>
    <property type="match status" value="1"/>
</dbReference>
<dbReference type="PANTHER" id="PTHR46084">
    <property type="entry name" value="PROTEIN MALE DISCOVERER 2"/>
    <property type="match status" value="1"/>
</dbReference>
<proteinExistence type="predicted"/>
<evidence type="ECO:0000256" key="9">
    <source>
        <dbReference type="ARBA" id="ARBA00023170"/>
    </source>
</evidence>
<evidence type="ECO:0000256" key="7">
    <source>
        <dbReference type="ARBA" id="ARBA00022989"/>
    </source>
</evidence>
<reference evidence="13 14" key="1">
    <citation type="journal article" date="2021" name="Nat. Plants">
        <title>The Taxus genome provides insights into paclitaxel biosynthesis.</title>
        <authorList>
            <person name="Xiong X."/>
            <person name="Gou J."/>
            <person name="Liao Q."/>
            <person name="Li Y."/>
            <person name="Zhou Q."/>
            <person name="Bi G."/>
            <person name="Li C."/>
            <person name="Du R."/>
            <person name="Wang X."/>
            <person name="Sun T."/>
            <person name="Guo L."/>
            <person name="Liang H."/>
            <person name="Lu P."/>
            <person name="Wu Y."/>
            <person name="Zhang Z."/>
            <person name="Ro D.K."/>
            <person name="Shang Y."/>
            <person name="Huang S."/>
            <person name="Yan J."/>
        </authorList>
    </citation>
    <scope>NUCLEOTIDE SEQUENCE [LARGE SCALE GENOMIC DNA]</scope>
    <source>
        <strain evidence="13">Ta-2019</strain>
    </source>
</reference>
<keyword evidence="14" id="KW-1185">Reference proteome</keyword>
<dbReference type="PROSITE" id="PS50011">
    <property type="entry name" value="PROTEIN_KINASE_DOM"/>
    <property type="match status" value="1"/>
</dbReference>
<evidence type="ECO:0000256" key="4">
    <source>
        <dbReference type="ARBA" id="ARBA00022737"/>
    </source>
</evidence>
<dbReference type="OMA" id="CWKMMFT"/>
<dbReference type="InterPro" id="IPR013210">
    <property type="entry name" value="LRR_N_plant-typ"/>
</dbReference>
<dbReference type="PANTHER" id="PTHR46084:SF19">
    <property type="entry name" value="PROTEIN KINASE DOMAIN-CONTAINING PROTEIN"/>
    <property type="match status" value="1"/>
</dbReference>
<evidence type="ECO:0000256" key="5">
    <source>
        <dbReference type="ARBA" id="ARBA00022741"/>
    </source>
</evidence>